<dbReference type="InterPro" id="IPR005761">
    <property type="entry name" value="UDP-N-AcMur-Glu-dNH2Pim_ligase"/>
</dbReference>
<comment type="caution">
    <text evidence="5">The sequence shown here is derived from an EMBL/GenBank/DDBJ whole genome shotgun (WGS) entry which is preliminary data.</text>
</comment>
<evidence type="ECO:0000259" key="4">
    <source>
        <dbReference type="Pfam" id="PF08245"/>
    </source>
</evidence>
<dbReference type="Gene3D" id="3.90.190.20">
    <property type="entry name" value="Mur ligase, C-terminal domain"/>
    <property type="match status" value="1"/>
</dbReference>
<dbReference type="NCBIfam" id="TIGR01085">
    <property type="entry name" value="murE"/>
    <property type="match status" value="1"/>
</dbReference>
<proteinExistence type="inferred from homology"/>
<dbReference type="GO" id="GO:0009252">
    <property type="term" value="P:peptidoglycan biosynthetic process"/>
    <property type="evidence" value="ECO:0007669"/>
    <property type="project" value="UniProtKB-UniPathway"/>
</dbReference>
<evidence type="ECO:0000259" key="3">
    <source>
        <dbReference type="Pfam" id="PF02875"/>
    </source>
</evidence>
<keyword evidence="2" id="KW-0132">Cell division</keyword>
<dbReference type="OrthoDB" id="9800958at2"/>
<dbReference type="InterPro" id="IPR004101">
    <property type="entry name" value="Mur_ligase_C"/>
</dbReference>
<dbReference type="EMBL" id="AWTR02000074">
    <property type="protein sequence ID" value="ETZ06971.1"/>
    <property type="molecule type" value="Genomic_DNA"/>
</dbReference>
<keyword evidence="2" id="KW-0961">Cell wall biogenesis/degradation</keyword>
<dbReference type="RefSeq" id="WP_021827047.1">
    <property type="nucleotide sequence ID" value="NZ_AWTR02000074.1"/>
</dbReference>
<dbReference type="GO" id="GO:0005737">
    <property type="term" value="C:cytoplasm"/>
    <property type="evidence" value="ECO:0007669"/>
    <property type="project" value="UniProtKB-SubCell"/>
</dbReference>
<dbReference type="Proteomes" id="UP000019112">
    <property type="component" value="Unassembled WGS sequence"/>
</dbReference>
<dbReference type="InterPro" id="IPR036565">
    <property type="entry name" value="Mur-like_cat_sf"/>
</dbReference>
<evidence type="ECO:0000313" key="6">
    <source>
        <dbReference type="Proteomes" id="UP000019112"/>
    </source>
</evidence>
<dbReference type="PANTHER" id="PTHR23135:SF4">
    <property type="entry name" value="UDP-N-ACETYLMURAMOYL-L-ALANYL-D-GLUTAMATE--2,6-DIAMINOPIMELATE LIGASE MURE HOMOLOG, CHLOROPLASTIC"/>
    <property type="match status" value="1"/>
</dbReference>
<sequence>MITLQDVCCALGVNLGIIQENFSDVSLHSERSGPDVLFWASPSAQYTVEDLAYMAWEKGVRVILAWGSNYRCFQNPNCLNQVCIFQNFPKNTVEILANVFYPGRPSSKCAVTGTNGKTSTVSFLSQLWKTSKIPYVSMGTLGIQGNLNFDFSSSYINTADYLTLSCVLHTSAKKKIQHFAYEASSHGLQQLRIPADAVDIGIWTSFSQDHLDYHKTMEAYWSAKFSLGSLCKKAWLVNDTVYRKFMLMDSSSVSYGQNTPSDITFSDLSSSRAGGLRSLEKEFQQSFLSQMQCDVLCYGLGKNTSLWAECFIYKQSCKGAEVLIRIDSYVWRGIIPLVGSFQCENLVAALGAFYLLGGNLDDAFHIIASGSIQTPSGRLEKVCDGPLGGGGIYIDYAHTPDALYQVLRTLKALKPERLGVVFGCGGERDKEKREKMGKIAQENAHWVIITDDNPRYEDPEKILNDIQRGCPNAQRIRCRRTAIEAAISYMKQGDILLIAGKGHEAFQWVRDEKRVFQDNQVVHERMKKLNKDSIIQ</sequence>
<dbReference type="InterPro" id="IPR036615">
    <property type="entry name" value="Mur_ligase_C_dom_sf"/>
</dbReference>
<dbReference type="GO" id="GO:0005524">
    <property type="term" value="F:ATP binding"/>
    <property type="evidence" value="ECO:0007669"/>
    <property type="project" value="InterPro"/>
</dbReference>
<dbReference type="Gene3D" id="3.40.1190.10">
    <property type="entry name" value="Mur-like, catalytic domain"/>
    <property type="match status" value="1"/>
</dbReference>
<comment type="subcellular location">
    <subcellularLocation>
        <location evidence="2">Cytoplasm</location>
    </subcellularLocation>
</comment>
<keyword evidence="2" id="KW-0131">Cell cycle</keyword>
<dbReference type="Pfam" id="PF08245">
    <property type="entry name" value="Mur_ligase_M"/>
    <property type="match status" value="1"/>
</dbReference>
<dbReference type="GO" id="GO:0071555">
    <property type="term" value="P:cell wall organization"/>
    <property type="evidence" value="ECO:0007669"/>
    <property type="project" value="UniProtKB-KW"/>
</dbReference>
<organism evidence="5 6">
    <name type="scientific">Holospora obtusa F1</name>
    <dbReference type="NCBI Taxonomy" id="1399147"/>
    <lineage>
        <taxon>Bacteria</taxon>
        <taxon>Pseudomonadati</taxon>
        <taxon>Pseudomonadota</taxon>
        <taxon>Alphaproteobacteria</taxon>
        <taxon>Holosporales</taxon>
        <taxon>Holosporaceae</taxon>
        <taxon>Holospora</taxon>
    </lineage>
</organism>
<dbReference type="GO" id="GO:0008360">
    <property type="term" value="P:regulation of cell shape"/>
    <property type="evidence" value="ECO:0007669"/>
    <property type="project" value="UniProtKB-KW"/>
</dbReference>
<keyword evidence="2" id="KW-0573">Peptidoglycan synthesis</keyword>
<dbReference type="SUPFAM" id="SSF53623">
    <property type="entry name" value="MurD-like peptide ligases, catalytic domain"/>
    <property type="match status" value="2"/>
</dbReference>
<comment type="pathway">
    <text evidence="2">Cell wall biogenesis; peptidoglycan biosynthesis.</text>
</comment>
<dbReference type="UniPathway" id="UPA00219"/>
<name>W6TDU8_HOLOB</name>
<dbReference type="GO" id="GO:0051301">
    <property type="term" value="P:cell division"/>
    <property type="evidence" value="ECO:0007669"/>
    <property type="project" value="UniProtKB-KW"/>
</dbReference>
<evidence type="ECO:0000256" key="2">
    <source>
        <dbReference type="RuleBase" id="RU004135"/>
    </source>
</evidence>
<keyword evidence="6" id="KW-1185">Reference proteome</keyword>
<keyword evidence="5" id="KW-0436">Ligase</keyword>
<dbReference type="PANTHER" id="PTHR23135">
    <property type="entry name" value="MUR LIGASE FAMILY MEMBER"/>
    <property type="match status" value="1"/>
</dbReference>
<reference evidence="5 6" key="1">
    <citation type="journal article" date="2014" name="FEMS Microbiol. Lett.">
        <title>Draft genome sequences of three Holospora species (Holospora obtusa, Holospora undulata, and Holospora elegans), endonuclear symbiotic bacteria of the ciliate Paramecium caudatum.</title>
        <authorList>
            <person name="Dohra H."/>
            <person name="Tanaka K."/>
            <person name="Suzuki T."/>
            <person name="Fujishima M."/>
            <person name="Suzuki H."/>
        </authorList>
    </citation>
    <scope>NUCLEOTIDE SEQUENCE [LARGE SCALE GENOMIC DNA]</scope>
    <source>
        <strain evidence="5 6">F1</strain>
    </source>
</reference>
<dbReference type="STRING" id="1399147.P618_200869"/>
<dbReference type="GO" id="GO:0016881">
    <property type="term" value="F:acid-amino acid ligase activity"/>
    <property type="evidence" value="ECO:0007669"/>
    <property type="project" value="InterPro"/>
</dbReference>
<keyword evidence="2" id="KW-0133">Cell shape</keyword>
<dbReference type="AlphaFoldDB" id="W6TDU8"/>
<protein>
    <submittedName>
        <fullName evidence="5">UDP-N-acetylmuramoyl-L-alanyl-D-glutamate--2, 6-diaminopimelate ligase</fullName>
    </submittedName>
</protein>
<comment type="similarity">
    <text evidence="1">Belongs to the MurCDEF family. MurE subfamily.</text>
</comment>
<dbReference type="InterPro" id="IPR013221">
    <property type="entry name" value="Mur_ligase_cen"/>
</dbReference>
<dbReference type="Pfam" id="PF02875">
    <property type="entry name" value="Mur_ligase_C"/>
    <property type="match status" value="1"/>
</dbReference>
<dbReference type="eggNOG" id="COG0769">
    <property type="taxonomic scope" value="Bacteria"/>
</dbReference>
<feature type="domain" description="Mur ligase C-terminal" evidence="3">
    <location>
        <begin position="377"/>
        <end position="502"/>
    </location>
</feature>
<evidence type="ECO:0000256" key="1">
    <source>
        <dbReference type="ARBA" id="ARBA00005898"/>
    </source>
</evidence>
<gene>
    <name evidence="5" type="ORF">P618_200869</name>
</gene>
<dbReference type="SUPFAM" id="SSF53244">
    <property type="entry name" value="MurD-like peptide ligases, peptide-binding domain"/>
    <property type="match status" value="1"/>
</dbReference>
<feature type="domain" description="Mur ligase central" evidence="4">
    <location>
        <begin position="111"/>
        <end position="273"/>
    </location>
</feature>
<evidence type="ECO:0000313" key="5">
    <source>
        <dbReference type="EMBL" id="ETZ06971.1"/>
    </source>
</evidence>
<accession>W6TDU8</accession>